<reference evidence="12" key="1">
    <citation type="submission" date="2025-08" db="UniProtKB">
        <authorList>
            <consortium name="Ensembl"/>
        </authorList>
    </citation>
    <scope>IDENTIFICATION</scope>
</reference>
<keyword evidence="13" id="KW-1185">Reference proteome</keyword>
<evidence type="ECO:0000313" key="13">
    <source>
        <dbReference type="Proteomes" id="UP000694569"/>
    </source>
</evidence>
<evidence type="ECO:0000256" key="4">
    <source>
        <dbReference type="ARBA" id="ARBA00022723"/>
    </source>
</evidence>
<dbReference type="GO" id="GO:0006953">
    <property type="term" value="P:acute-phase response"/>
    <property type="evidence" value="ECO:0007669"/>
    <property type="project" value="UniProtKB-KW"/>
</dbReference>
<dbReference type="Pfam" id="PF00354">
    <property type="entry name" value="Pentaxin"/>
    <property type="match status" value="1"/>
</dbReference>
<dbReference type="PANTHER" id="PTHR45869">
    <property type="entry name" value="C-REACTIVE PROTEIN-RELATED"/>
    <property type="match status" value="1"/>
</dbReference>
<keyword evidence="3" id="KW-0964">Secreted</keyword>
<comment type="subunit">
    <text evidence="10">Homopentamer. Pentaxin (or pentraxin) have a discoid arrangement of 5 non-covalently bound subunits.</text>
</comment>
<comment type="similarity">
    <text evidence="8 10">Belongs to the pentraxin family.</text>
</comment>
<evidence type="ECO:0000256" key="7">
    <source>
        <dbReference type="ARBA" id="ARBA00023157"/>
    </source>
</evidence>
<dbReference type="Gene3D" id="2.60.120.200">
    <property type="match status" value="1"/>
</dbReference>
<evidence type="ECO:0000256" key="2">
    <source>
        <dbReference type="ARBA" id="ARBA00022486"/>
    </source>
</evidence>
<evidence type="ECO:0000256" key="9">
    <source>
        <dbReference type="PROSITE-ProRule" id="PRU01172"/>
    </source>
</evidence>
<evidence type="ECO:0000256" key="3">
    <source>
        <dbReference type="ARBA" id="ARBA00022525"/>
    </source>
</evidence>
<dbReference type="InterPro" id="IPR001759">
    <property type="entry name" value="PTX_dom"/>
</dbReference>
<name>A0A8C5QMQ2_9ANUR</name>
<evidence type="ECO:0000256" key="10">
    <source>
        <dbReference type="RuleBase" id="RU362112"/>
    </source>
</evidence>
<keyword evidence="2" id="KW-0011">Acute phase</keyword>
<dbReference type="PANTHER" id="PTHR45869:SF7">
    <property type="entry name" value="C-REACTIVE PROTEIN"/>
    <property type="match status" value="1"/>
</dbReference>
<proteinExistence type="inferred from homology"/>
<reference evidence="12" key="2">
    <citation type="submission" date="2025-09" db="UniProtKB">
        <authorList>
            <consortium name="Ensembl"/>
        </authorList>
    </citation>
    <scope>IDENTIFICATION</scope>
</reference>
<dbReference type="Proteomes" id="UP000694569">
    <property type="component" value="Unplaced"/>
</dbReference>
<evidence type="ECO:0000256" key="6">
    <source>
        <dbReference type="ARBA" id="ARBA00022837"/>
    </source>
</evidence>
<keyword evidence="6 10" id="KW-0106">Calcium</keyword>
<comment type="cofactor">
    <cofactor evidence="10">
        <name>Ca(2+)</name>
        <dbReference type="ChEBI" id="CHEBI:29108"/>
    </cofactor>
    <text evidence="10">Binds 2 calcium ions per subunit.</text>
</comment>
<dbReference type="InterPro" id="IPR030476">
    <property type="entry name" value="Pentaxin_CS"/>
</dbReference>
<evidence type="ECO:0000256" key="5">
    <source>
        <dbReference type="ARBA" id="ARBA00022729"/>
    </source>
</evidence>
<protein>
    <recommendedName>
        <fullName evidence="10">Pentraxin family member</fullName>
    </recommendedName>
</protein>
<dbReference type="Ensembl" id="ENSLLET00000041110.1">
    <property type="protein sequence ID" value="ENSLLEP00000039523.1"/>
    <property type="gene ID" value="ENSLLEG00000025116.1"/>
</dbReference>
<sequence length="244" mass="27999">LLRVFVFTLLPFAEYLDLLFLHVSCADLNGKVFLFPKQSTTDYVTVIPSQSQPLSRVSVCLRYYSPLFYISLFSLATKNQHNAFLMYPYSETWFYFYVGHQELCIRVDKEPFEWNHVCSTWNSDTGVIQLWINGKLYPRLVAQKGFTIPVPQSMILGQEQDSCGGGFVAQESFAGEMTDFHMWNYVLSLEQIHRVFQNQHVGNVLSWSSLTFQIYGAVLVQPKIQCHFQGVEYLGSHSGACSQI</sequence>
<dbReference type="PROSITE" id="PS00289">
    <property type="entry name" value="PTX_1"/>
    <property type="match status" value="1"/>
</dbReference>
<accession>A0A8C5QMQ2</accession>
<evidence type="ECO:0000256" key="1">
    <source>
        <dbReference type="ARBA" id="ARBA00004613"/>
    </source>
</evidence>
<dbReference type="AlphaFoldDB" id="A0A8C5QMQ2"/>
<evidence type="ECO:0000256" key="8">
    <source>
        <dbReference type="ARBA" id="ARBA00038102"/>
    </source>
</evidence>
<dbReference type="OrthoDB" id="547680at2759"/>
<comment type="subcellular location">
    <subcellularLocation>
        <location evidence="1 10">Secreted</location>
    </subcellularLocation>
</comment>
<keyword evidence="4 10" id="KW-0479">Metal-binding</keyword>
<evidence type="ECO:0000313" key="12">
    <source>
        <dbReference type="Ensembl" id="ENSLLEP00000039523.1"/>
    </source>
</evidence>
<dbReference type="GO" id="GO:0005576">
    <property type="term" value="C:extracellular region"/>
    <property type="evidence" value="ECO:0007669"/>
    <property type="project" value="UniProtKB-SubCell"/>
</dbReference>
<dbReference type="PROSITE" id="PS51828">
    <property type="entry name" value="PTX_2"/>
    <property type="match status" value="1"/>
</dbReference>
<keyword evidence="7" id="KW-1015">Disulfide bond</keyword>
<dbReference type="InterPro" id="IPR051005">
    <property type="entry name" value="Pentraxin_domain"/>
</dbReference>
<evidence type="ECO:0000259" key="11">
    <source>
        <dbReference type="PROSITE" id="PS51828"/>
    </source>
</evidence>
<dbReference type="GO" id="GO:0046872">
    <property type="term" value="F:metal ion binding"/>
    <property type="evidence" value="ECO:0007669"/>
    <property type="project" value="UniProtKB-KW"/>
</dbReference>
<dbReference type="InterPro" id="IPR013320">
    <property type="entry name" value="ConA-like_dom_sf"/>
</dbReference>
<comment type="caution">
    <text evidence="9">Lacks conserved residue(s) required for the propagation of feature annotation.</text>
</comment>
<organism evidence="12 13">
    <name type="scientific">Leptobrachium leishanense</name>
    <name type="common">Leishan spiny toad</name>
    <dbReference type="NCBI Taxonomy" id="445787"/>
    <lineage>
        <taxon>Eukaryota</taxon>
        <taxon>Metazoa</taxon>
        <taxon>Chordata</taxon>
        <taxon>Craniata</taxon>
        <taxon>Vertebrata</taxon>
        <taxon>Euteleostomi</taxon>
        <taxon>Amphibia</taxon>
        <taxon>Batrachia</taxon>
        <taxon>Anura</taxon>
        <taxon>Pelobatoidea</taxon>
        <taxon>Megophryidae</taxon>
        <taxon>Leptobrachium</taxon>
    </lineage>
</organism>
<feature type="signal peptide" evidence="10">
    <location>
        <begin position="1"/>
        <end position="26"/>
    </location>
</feature>
<dbReference type="SUPFAM" id="SSF49899">
    <property type="entry name" value="Concanavalin A-like lectins/glucanases"/>
    <property type="match status" value="1"/>
</dbReference>
<dbReference type="GeneTree" id="ENSGT01100000263515"/>
<dbReference type="FunFam" id="2.60.120.200:FF:000070">
    <property type="entry name" value="Serum amyloid P-component"/>
    <property type="match status" value="1"/>
</dbReference>
<dbReference type="PRINTS" id="PR00895">
    <property type="entry name" value="PENTAXIN"/>
</dbReference>
<feature type="chain" id="PRO_5034801564" description="Pentraxin family member" evidence="10">
    <location>
        <begin position="27"/>
        <end position="244"/>
    </location>
</feature>
<keyword evidence="5 10" id="KW-0732">Signal</keyword>
<dbReference type="SMART" id="SM00159">
    <property type="entry name" value="PTX"/>
    <property type="match status" value="1"/>
</dbReference>
<feature type="domain" description="Pentraxin (PTX)" evidence="11">
    <location>
        <begin position="29"/>
        <end position="226"/>
    </location>
</feature>